<evidence type="ECO:0000256" key="4">
    <source>
        <dbReference type="ARBA" id="ARBA00022989"/>
    </source>
</evidence>
<dbReference type="EMBL" id="RKMH01000006">
    <property type="protein sequence ID" value="RPA62199.1"/>
    <property type="molecule type" value="Genomic_DNA"/>
</dbReference>
<keyword evidence="9" id="KW-1185">Reference proteome</keyword>
<dbReference type="InterPro" id="IPR004477">
    <property type="entry name" value="ComEC_N"/>
</dbReference>
<dbReference type="InterPro" id="IPR052159">
    <property type="entry name" value="Competence_DNA_uptake"/>
</dbReference>
<evidence type="ECO:0000256" key="1">
    <source>
        <dbReference type="ARBA" id="ARBA00004651"/>
    </source>
</evidence>
<evidence type="ECO:0000313" key="9">
    <source>
        <dbReference type="Proteomes" id="UP000267536"/>
    </source>
</evidence>
<protein>
    <submittedName>
        <fullName evidence="8">ComEC/Rec2 family competence protein</fullName>
    </submittedName>
</protein>
<keyword evidence="4 6" id="KW-1133">Transmembrane helix</keyword>
<dbReference type="NCBIfam" id="TIGR00360">
    <property type="entry name" value="ComEC_N-term"/>
    <property type="match status" value="1"/>
</dbReference>
<dbReference type="GO" id="GO:0005886">
    <property type="term" value="C:plasma membrane"/>
    <property type="evidence" value="ECO:0007669"/>
    <property type="project" value="UniProtKB-SubCell"/>
</dbReference>
<feature type="transmembrane region" description="Helical" evidence="6">
    <location>
        <begin position="365"/>
        <end position="387"/>
    </location>
</feature>
<dbReference type="AlphaFoldDB" id="A0A3N4GH90"/>
<feature type="transmembrane region" description="Helical" evidence="6">
    <location>
        <begin position="268"/>
        <end position="284"/>
    </location>
</feature>
<reference evidence="8 9" key="1">
    <citation type="submission" date="2018-11" db="EMBL/GenBank/DDBJ databases">
        <title>Draft genome sequence of Gordonia sp. RS15-1S isolated from rice stems.</title>
        <authorList>
            <person name="Muangham S."/>
        </authorList>
    </citation>
    <scope>NUCLEOTIDE SEQUENCE [LARGE SCALE GENOMIC DNA]</scope>
    <source>
        <strain evidence="8 9">RS15-1S</strain>
    </source>
</reference>
<keyword evidence="5 6" id="KW-0472">Membrane</keyword>
<name>A0A3N4GH90_9ACTN</name>
<proteinExistence type="predicted"/>
<evidence type="ECO:0000256" key="3">
    <source>
        <dbReference type="ARBA" id="ARBA00022692"/>
    </source>
</evidence>
<organism evidence="8 9">
    <name type="scientific">Gordonia oryzae</name>
    <dbReference type="NCBI Taxonomy" id="2487349"/>
    <lineage>
        <taxon>Bacteria</taxon>
        <taxon>Bacillati</taxon>
        <taxon>Actinomycetota</taxon>
        <taxon>Actinomycetes</taxon>
        <taxon>Mycobacteriales</taxon>
        <taxon>Gordoniaceae</taxon>
        <taxon>Gordonia</taxon>
    </lineage>
</organism>
<evidence type="ECO:0000256" key="6">
    <source>
        <dbReference type="SAM" id="Phobius"/>
    </source>
</evidence>
<feature type="transmembrane region" description="Helical" evidence="6">
    <location>
        <begin position="312"/>
        <end position="328"/>
    </location>
</feature>
<dbReference type="Pfam" id="PF03772">
    <property type="entry name" value="Competence"/>
    <property type="match status" value="1"/>
</dbReference>
<sequence length="512" mass="53373">MRDQDLRLLSPSVSVWLITAVCLGATVSVSVMIAVSSTVVAVVVVLMWRSRRLRWEIVGPALICTVLAATCATAMALRLETRDRHPVHEMRGKVTMWLTLREDPVAFGPSAAGMVRARVEIDAVARRPVSTAPAELVGRAQSWAGVLPGQRVRVLVTVRPPPPGELVVARVTASGAPTLLGRPPPHQRIAGDIRERLQRNAVRALSPESSGLFPGLVLGDESALSPEVRDDFRAAGLLHLTAVSGANFAVVCGAVIFAFRLAGASPKVVAVAGALTIVGFVILVRPSPSVLRAAMMGGVGLLAVLSSRRSQALPALGAAVIGGVLWWPELARDSGFALSVVATAGLVMVAPGIRDALRAIRVPAGIAEVTAMAIAAAVTTSPMIAYLSGTLSLVTVLANVAVAPVVAVVGIVGTAAALIGAVGAVDGVPMMLSELLIRAMAPEVWWMLTCADRLGSWQWAMIGIPEGWPGVMVSLMCSAMIVAVAAAVRHIDADSVRIAVLRCRRGLARWGP</sequence>
<gene>
    <name evidence="8" type="ORF">EF294_09280</name>
</gene>
<accession>A0A3N4GH90</accession>
<feature type="transmembrane region" description="Helical" evidence="6">
    <location>
        <begin position="468"/>
        <end position="488"/>
    </location>
</feature>
<comment type="caution">
    <text evidence="8">The sequence shown here is derived from an EMBL/GenBank/DDBJ whole genome shotgun (WGS) entry which is preliminary data.</text>
</comment>
<evidence type="ECO:0000256" key="2">
    <source>
        <dbReference type="ARBA" id="ARBA00022475"/>
    </source>
</evidence>
<comment type="subcellular location">
    <subcellularLocation>
        <location evidence="1">Cell membrane</location>
        <topology evidence="1">Multi-pass membrane protein</topology>
    </subcellularLocation>
</comment>
<feature type="transmembrane region" description="Helical" evidence="6">
    <location>
        <begin position="393"/>
        <end position="419"/>
    </location>
</feature>
<dbReference type="Proteomes" id="UP000267536">
    <property type="component" value="Unassembled WGS sequence"/>
</dbReference>
<feature type="domain" description="ComEC/Rec2-related protein" evidence="7">
    <location>
        <begin position="216"/>
        <end position="485"/>
    </location>
</feature>
<dbReference type="RefSeq" id="WP_123928527.1">
    <property type="nucleotide sequence ID" value="NZ_JBPSDP010000005.1"/>
</dbReference>
<keyword evidence="2" id="KW-1003">Cell membrane</keyword>
<feature type="transmembrane region" description="Helical" evidence="6">
    <location>
        <begin position="15"/>
        <end position="48"/>
    </location>
</feature>
<feature type="transmembrane region" description="Helical" evidence="6">
    <location>
        <begin position="57"/>
        <end position="77"/>
    </location>
</feature>
<dbReference type="PANTHER" id="PTHR30619:SF7">
    <property type="entry name" value="BETA-LACTAMASE DOMAIN PROTEIN"/>
    <property type="match status" value="1"/>
</dbReference>
<evidence type="ECO:0000313" key="8">
    <source>
        <dbReference type="EMBL" id="RPA62199.1"/>
    </source>
</evidence>
<feature type="transmembrane region" description="Helical" evidence="6">
    <location>
        <begin position="334"/>
        <end position="353"/>
    </location>
</feature>
<feature type="transmembrane region" description="Helical" evidence="6">
    <location>
        <begin position="237"/>
        <end position="261"/>
    </location>
</feature>
<evidence type="ECO:0000259" key="7">
    <source>
        <dbReference type="Pfam" id="PF03772"/>
    </source>
</evidence>
<keyword evidence="3 6" id="KW-0812">Transmembrane</keyword>
<dbReference type="PANTHER" id="PTHR30619">
    <property type="entry name" value="DNA INTERNALIZATION/COMPETENCE PROTEIN COMEC/REC2"/>
    <property type="match status" value="1"/>
</dbReference>
<evidence type="ECO:0000256" key="5">
    <source>
        <dbReference type="ARBA" id="ARBA00023136"/>
    </source>
</evidence>
<dbReference type="OrthoDB" id="7177610at2"/>